<dbReference type="GO" id="GO:0030246">
    <property type="term" value="F:carbohydrate binding"/>
    <property type="evidence" value="ECO:0007669"/>
    <property type="project" value="InterPro"/>
</dbReference>
<dbReference type="AlphaFoldDB" id="A0A4R9BN73"/>
<name>A0A4R9BN73_9MICO</name>
<dbReference type="Pfam" id="PF14486">
    <property type="entry name" value="DUF4432"/>
    <property type="match status" value="1"/>
</dbReference>
<evidence type="ECO:0000313" key="1">
    <source>
        <dbReference type="EMBL" id="TFD86606.1"/>
    </source>
</evidence>
<dbReference type="CDD" id="cd09023">
    <property type="entry name" value="Aldose_epim_Ec_c4013"/>
    <property type="match status" value="1"/>
</dbReference>
<proteinExistence type="predicted"/>
<dbReference type="EMBL" id="SOHN01000015">
    <property type="protein sequence ID" value="TFD86606.1"/>
    <property type="molecule type" value="Genomic_DNA"/>
</dbReference>
<reference evidence="1 2" key="1">
    <citation type="submission" date="2019-03" db="EMBL/GenBank/DDBJ databases">
        <title>Genomics of glacier-inhabiting Cryobacterium strains.</title>
        <authorList>
            <person name="Liu Q."/>
            <person name="Xin Y.-H."/>
        </authorList>
    </citation>
    <scope>NUCLEOTIDE SEQUENCE [LARGE SCALE GENOMIC DNA]</scope>
    <source>
        <strain evidence="1 2">Sr54</strain>
    </source>
</reference>
<dbReference type="InterPro" id="IPR014718">
    <property type="entry name" value="GH-type_carb-bd"/>
</dbReference>
<gene>
    <name evidence="1" type="ORF">E3T51_11705</name>
</gene>
<protein>
    <submittedName>
        <fullName evidence="1">DUF4432 family protein</fullName>
    </submittedName>
</protein>
<sequence length="333" mass="35603">MMSDIFRTPVAQALLRVGSLDQCARVDRFVEDDGPARGARRFRVMNGGGLEFDVHPDRALDIGAATINGVPLAWLSSTGITRPDAYEPSGRGWLRTFGGGLVTTCGLDNFGPPADDEDGVSGMHGRIGALSARVTEVTVTSELITVAGEVRQSGVFQENLLLQRRITSRVGSTAFTIEDTVTNEGESASPHMVLYHVNLGWPLLDAGTVIEIPAASVTPRDADAVEGFDRRAEIGEPVAGTREQVYVHTAGTERVAQVTNAARGLTFTLRHSETLPAIFQWKLTATKHYVLGLEPANTPEIMGRAAARANGALPRLEPGESRTYSIGIEVTAA</sequence>
<comment type="caution">
    <text evidence="1">The sequence shown here is derived from an EMBL/GenBank/DDBJ whole genome shotgun (WGS) entry which is preliminary data.</text>
</comment>
<dbReference type="Proteomes" id="UP000297626">
    <property type="component" value="Unassembled WGS sequence"/>
</dbReference>
<keyword evidence="2" id="KW-1185">Reference proteome</keyword>
<dbReference type="Gene3D" id="2.70.98.10">
    <property type="match status" value="1"/>
</dbReference>
<accession>A0A4R9BN73</accession>
<evidence type="ECO:0000313" key="2">
    <source>
        <dbReference type="Proteomes" id="UP000297626"/>
    </source>
</evidence>
<organism evidence="1 2">
    <name type="scientific">Cryobacterium serini</name>
    <dbReference type="NCBI Taxonomy" id="1259201"/>
    <lineage>
        <taxon>Bacteria</taxon>
        <taxon>Bacillati</taxon>
        <taxon>Actinomycetota</taxon>
        <taxon>Actinomycetes</taxon>
        <taxon>Micrococcales</taxon>
        <taxon>Microbacteriaceae</taxon>
        <taxon>Cryobacterium</taxon>
    </lineage>
</organism>
<dbReference type="InterPro" id="IPR027839">
    <property type="entry name" value="DUF4432"/>
</dbReference>